<evidence type="ECO:0000256" key="1">
    <source>
        <dbReference type="ARBA" id="ARBA00010236"/>
    </source>
</evidence>
<feature type="compositionally biased region" description="Basic and acidic residues" evidence="2">
    <location>
        <begin position="133"/>
        <end position="160"/>
    </location>
</feature>
<comment type="similarity">
    <text evidence="1">Belongs to the WSCD family.</text>
</comment>
<feature type="compositionally biased region" description="Basic residues" evidence="2">
    <location>
        <begin position="204"/>
        <end position="217"/>
    </location>
</feature>
<proteinExistence type="inferred from homology"/>
<dbReference type="KEGG" id="hazt:108664610"/>
<dbReference type="InterPro" id="IPR000863">
    <property type="entry name" value="Sulfotransferase_dom"/>
</dbReference>
<dbReference type="OrthoDB" id="10546013at2759"/>
<dbReference type="GO" id="GO:0008146">
    <property type="term" value="F:sulfotransferase activity"/>
    <property type="evidence" value="ECO:0007669"/>
    <property type="project" value="InterPro"/>
</dbReference>
<dbReference type="SUPFAM" id="SSF52540">
    <property type="entry name" value="P-loop containing nucleoside triphosphate hydrolases"/>
    <property type="match status" value="1"/>
</dbReference>
<evidence type="ECO:0000256" key="3">
    <source>
        <dbReference type="SAM" id="Phobius"/>
    </source>
</evidence>
<name>A0A8B7MYR2_HYAAZ</name>
<feature type="transmembrane region" description="Helical" evidence="3">
    <location>
        <begin position="39"/>
        <end position="60"/>
    </location>
</feature>
<reference evidence="6" key="1">
    <citation type="submission" date="2025-08" db="UniProtKB">
        <authorList>
            <consortium name="RefSeq"/>
        </authorList>
    </citation>
    <scope>IDENTIFICATION</scope>
    <source>
        <tissue evidence="6">Whole organism</tissue>
    </source>
</reference>
<dbReference type="PANTHER" id="PTHR45964:SF5">
    <property type="entry name" value="WSCD FAMILY MEMBER CG9164"/>
    <property type="match status" value="1"/>
</dbReference>
<dbReference type="AlphaFoldDB" id="A0A8B7MYR2"/>
<feature type="domain" description="Sulfotransferase" evidence="4">
    <location>
        <begin position="347"/>
        <end position="505"/>
    </location>
</feature>
<dbReference type="PANTHER" id="PTHR45964">
    <property type="entry name" value="WSCD FAMILY MEMBER CG9164"/>
    <property type="match status" value="1"/>
</dbReference>
<evidence type="ECO:0000313" key="6">
    <source>
        <dbReference type="RefSeq" id="XP_018006722.1"/>
    </source>
</evidence>
<keyword evidence="3" id="KW-0472">Membrane</keyword>
<dbReference type="RefSeq" id="XP_018006722.1">
    <property type="nucleotide sequence ID" value="XM_018151233.2"/>
</dbReference>
<gene>
    <name evidence="6" type="primary">LOC108664610</name>
</gene>
<feature type="region of interest" description="Disordered" evidence="2">
    <location>
        <begin position="203"/>
        <end position="237"/>
    </location>
</feature>
<dbReference type="Gene3D" id="3.40.50.300">
    <property type="entry name" value="P-loop containing nucleotide triphosphate hydrolases"/>
    <property type="match status" value="1"/>
</dbReference>
<keyword evidence="3" id="KW-0812">Transmembrane</keyword>
<keyword evidence="3" id="KW-1133">Transmembrane helix</keyword>
<dbReference type="Pfam" id="PF00685">
    <property type="entry name" value="Sulfotransfer_1"/>
    <property type="match status" value="1"/>
</dbReference>
<dbReference type="Proteomes" id="UP000694843">
    <property type="component" value="Unplaced"/>
</dbReference>
<protein>
    <submittedName>
        <fullName evidence="6">Uncharacterized protein LOC108664610</fullName>
    </submittedName>
</protein>
<keyword evidence="5" id="KW-1185">Reference proteome</keyword>
<evidence type="ECO:0000256" key="2">
    <source>
        <dbReference type="SAM" id="MobiDB-lite"/>
    </source>
</evidence>
<organism evidence="5 6">
    <name type="scientific">Hyalella azteca</name>
    <name type="common">Amphipod</name>
    <dbReference type="NCBI Taxonomy" id="294128"/>
    <lineage>
        <taxon>Eukaryota</taxon>
        <taxon>Metazoa</taxon>
        <taxon>Ecdysozoa</taxon>
        <taxon>Arthropoda</taxon>
        <taxon>Crustacea</taxon>
        <taxon>Multicrustacea</taxon>
        <taxon>Malacostraca</taxon>
        <taxon>Eumalacostraca</taxon>
        <taxon>Peracarida</taxon>
        <taxon>Amphipoda</taxon>
        <taxon>Senticaudata</taxon>
        <taxon>Talitrida</taxon>
        <taxon>Talitroidea</taxon>
        <taxon>Hyalellidae</taxon>
        <taxon>Hyalella</taxon>
    </lineage>
</organism>
<evidence type="ECO:0000313" key="5">
    <source>
        <dbReference type="Proteomes" id="UP000694843"/>
    </source>
</evidence>
<sequence length="509" mass="57606">MTRASVKRKRDEVTSLLTGSATVTQTRTHNSASGRRKMAAASVAALISFLLVAALNLSALGELPDDGDSSNLDIDDATRRIQPQVDEYANNIVGDPTNPNQKFDENQERLKFSAPSPKKRVPNNQEAKTKKKRETELLKNRERKPEISEEKETWSDDGRVHCYEESPDSIRCHSHDDMLEDAPRHARPENYNKLDDGVADAVKKSKGNTKTNKKSHKKNEVKSRNVPPMPEAKHGFGSTDRTVVEVDYFNGSLGIKDPRTGQRRKIEQLRGNEDIDTDSLMTTNKKKNEKPFKIPQHKTLQELLDNLKDQGYPEPELDLDRTETYDIWDKDELCAGQVTRFGRALPPALLLSYPRSGSSWLRYLLEAATGVFTGATSNSSLLSSLGFLGEQEPPHSHSTLLTSSHSVSPLAGERSSSWEPDLRIPTVLLVRNPADALISHWQFKNSSGINRFAHSLPHASFDTQEFHDFVASELPRWEQTYWSRLQWSTRLYALHYEDLQQRPLQQYHT</sequence>
<dbReference type="InterPro" id="IPR027417">
    <property type="entry name" value="P-loop_NTPase"/>
</dbReference>
<accession>A0A8B7MYR2</accession>
<dbReference type="GeneID" id="108664610"/>
<dbReference type="InterPro" id="IPR051589">
    <property type="entry name" value="Sialate-O-sulfotransferase"/>
</dbReference>
<evidence type="ECO:0000259" key="4">
    <source>
        <dbReference type="Pfam" id="PF00685"/>
    </source>
</evidence>
<feature type="region of interest" description="Disordered" evidence="2">
    <location>
        <begin position="111"/>
        <end position="160"/>
    </location>
</feature>